<keyword evidence="1" id="KW-0723">Serine/threonine-protein kinase</keyword>
<dbReference type="PROSITE" id="PS50011">
    <property type="entry name" value="PROTEIN_KINASE_DOM"/>
    <property type="match status" value="1"/>
</dbReference>
<dbReference type="PANTHER" id="PTHR24353:SF37">
    <property type="entry name" value="CAMP-DEPENDENT PROTEIN KINASE CATALYTIC SUBUNIT PRKX"/>
    <property type="match status" value="1"/>
</dbReference>
<dbReference type="PROSITE" id="PS00108">
    <property type="entry name" value="PROTEIN_KINASE_ST"/>
    <property type="match status" value="1"/>
</dbReference>
<evidence type="ECO:0000256" key="3">
    <source>
        <dbReference type="ARBA" id="ARBA00022741"/>
    </source>
</evidence>
<dbReference type="PANTHER" id="PTHR24353">
    <property type="entry name" value="CYCLIC NUCLEOTIDE-DEPENDENT PROTEIN KINASE"/>
    <property type="match status" value="1"/>
</dbReference>
<name>A0A915DLF5_9BILA</name>
<keyword evidence="3" id="KW-0547">Nucleotide-binding</keyword>
<dbReference type="AlphaFoldDB" id="A0A915DLF5"/>
<dbReference type="InterPro" id="IPR008271">
    <property type="entry name" value="Ser/Thr_kinase_AS"/>
</dbReference>
<dbReference type="SUPFAM" id="SSF56112">
    <property type="entry name" value="Protein kinase-like (PK-like)"/>
    <property type="match status" value="1"/>
</dbReference>
<keyword evidence="2" id="KW-0808">Transferase</keyword>
<keyword evidence="5" id="KW-0067">ATP-binding</keyword>
<organism evidence="7 8">
    <name type="scientific">Ditylenchus dipsaci</name>
    <dbReference type="NCBI Taxonomy" id="166011"/>
    <lineage>
        <taxon>Eukaryota</taxon>
        <taxon>Metazoa</taxon>
        <taxon>Ecdysozoa</taxon>
        <taxon>Nematoda</taxon>
        <taxon>Chromadorea</taxon>
        <taxon>Rhabditida</taxon>
        <taxon>Tylenchina</taxon>
        <taxon>Tylenchomorpha</taxon>
        <taxon>Sphaerularioidea</taxon>
        <taxon>Anguinidae</taxon>
        <taxon>Anguininae</taxon>
        <taxon>Ditylenchus</taxon>
    </lineage>
</organism>
<evidence type="ECO:0000256" key="4">
    <source>
        <dbReference type="ARBA" id="ARBA00022777"/>
    </source>
</evidence>
<evidence type="ECO:0000256" key="1">
    <source>
        <dbReference type="ARBA" id="ARBA00022527"/>
    </source>
</evidence>
<evidence type="ECO:0000256" key="2">
    <source>
        <dbReference type="ARBA" id="ARBA00022679"/>
    </source>
</evidence>
<keyword evidence="7" id="KW-1185">Reference proteome</keyword>
<evidence type="ECO:0000259" key="6">
    <source>
        <dbReference type="PROSITE" id="PS50011"/>
    </source>
</evidence>
<protein>
    <submittedName>
        <fullName evidence="8">Protein kinase domain-containing protein</fullName>
    </submittedName>
</protein>
<dbReference type="WBParaSite" id="jg20816">
    <property type="protein sequence ID" value="jg20816"/>
    <property type="gene ID" value="jg20816"/>
</dbReference>
<evidence type="ECO:0000313" key="8">
    <source>
        <dbReference type="WBParaSite" id="jg20816"/>
    </source>
</evidence>
<reference evidence="8" key="1">
    <citation type="submission" date="2022-11" db="UniProtKB">
        <authorList>
            <consortium name="WormBaseParasite"/>
        </authorList>
    </citation>
    <scope>IDENTIFICATION</scope>
</reference>
<dbReference type="Pfam" id="PF00069">
    <property type="entry name" value="Pkinase"/>
    <property type="match status" value="1"/>
</dbReference>
<keyword evidence="4" id="KW-0418">Kinase</keyword>
<feature type="domain" description="Protein kinase" evidence="6">
    <location>
        <begin position="1"/>
        <end position="162"/>
    </location>
</feature>
<dbReference type="Proteomes" id="UP000887574">
    <property type="component" value="Unplaced"/>
</dbReference>
<dbReference type="InterPro" id="IPR000719">
    <property type="entry name" value="Prot_kinase_dom"/>
</dbReference>
<accession>A0A915DLF5</accession>
<dbReference type="GO" id="GO:0004691">
    <property type="term" value="F:cAMP-dependent protein kinase activity"/>
    <property type="evidence" value="ECO:0007669"/>
    <property type="project" value="TreeGrafter"/>
</dbReference>
<dbReference type="GO" id="GO:0005952">
    <property type="term" value="C:cAMP-dependent protein kinase complex"/>
    <property type="evidence" value="ECO:0007669"/>
    <property type="project" value="TreeGrafter"/>
</dbReference>
<dbReference type="Gene3D" id="1.10.510.10">
    <property type="entry name" value="Transferase(Phosphotransferase) domain 1"/>
    <property type="match status" value="1"/>
</dbReference>
<evidence type="ECO:0000313" key="7">
    <source>
        <dbReference type="Proteomes" id="UP000887574"/>
    </source>
</evidence>
<evidence type="ECO:0000256" key="5">
    <source>
        <dbReference type="ARBA" id="ARBA00022840"/>
    </source>
</evidence>
<dbReference type="InterPro" id="IPR011009">
    <property type="entry name" value="Kinase-like_dom_sf"/>
</dbReference>
<proteinExistence type="predicted"/>
<dbReference type="GO" id="GO:0005524">
    <property type="term" value="F:ATP binding"/>
    <property type="evidence" value="ECO:0007669"/>
    <property type="project" value="UniProtKB-KW"/>
</dbReference>
<sequence>MVMIVEYLQARNLVHRDLKPENFLFCTDGYLKLADFGHLKMTQTTYLFLLAIFVPLCISWSPSEHFKNLKKISLVKREIEPAIYYSEAEKADTSIDGSDDTHSISARVRRQSPAANRARAIAAAERAKAEAAAAAARAKALAASNAAKSRAAANEARAKAKAAAAAAAARAIANAAEAKAKAAANVAEARAKSAAAIAEAEAAAARARAG</sequence>